<dbReference type="Proteomes" id="UP000315377">
    <property type="component" value="Chromosome"/>
</dbReference>
<proteinExistence type="predicted"/>
<dbReference type="GeneID" id="76998303"/>
<evidence type="ECO:0000313" key="2">
    <source>
        <dbReference type="EMBL" id="QDM45554.1"/>
    </source>
</evidence>
<dbReference type="Proteomes" id="UP001209276">
    <property type="component" value="Unassembled WGS sequence"/>
</dbReference>
<reference evidence="1 4" key="2">
    <citation type="submission" date="2022-05" db="EMBL/GenBank/DDBJ databases">
        <title>Genome Sequencing of Bee-Associated Microbes.</title>
        <authorList>
            <person name="Dunlap C."/>
        </authorList>
    </citation>
    <scope>NUCLEOTIDE SEQUENCE [LARGE SCALE GENOMIC DNA]</scope>
    <source>
        <strain evidence="1 4">NRRL B-14613</strain>
    </source>
</reference>
<evidence type="ECO:0000313" key="4">
    <source>
        <dbReference type="Proteomes" id="UP001209276"/>
    </source>
</evidence>
<dbReference type="EMBL" id="CP041405">
    <property type="protein sequence ID" value="QDM45554.1"/>
    <property type="molecule type" value="Genomic_DNA"/>
</dbReference>
<sequence>MPWGSVCLFGSRSFIEDVDEYLRSRMSPVRTVCIGPMLAERSAREVGWCRVPVDSEEWVRDPELSALIRRFQEEYAGSARWNGTGRSGYSCRGVRHFFWARREMKRKRMVE</sequence>
<evidence type="ECO:0000313" key="3">
    <source>
        <dbReference type="Proteomes" id="UP000315377"/>
    </source>
</evidence>
<dbReference type="EMBL" id="JAMDMM010000028">
    <property type="protein sequence ID" value="MCY9608567.1"/>
    <property type="molecule type" value="Genomic_DNA"/>
</dbReference>
<accession>A0AAP9DWM1</accession>
<dbReference type="AlphaFoldDB" id="A0AAP9DWM1"/>
<evidence type="ECO:0000313" key="1">
    <source>
        <dbReference type="EMBL" id="MCY9608567.1"/>
    </source>
</evidence>
<name>A0AAP9DWM1_PANTH</name>
<gene>
    <name evidence="2" type="ORF">FLT43_20295</name>
    <name evidence="1" type="ORF">M5W83_15585</name>
</gene>
<protein>
    <submittedName>
        <fullName evidence="2">Uncharacterized protein</fullName>
    </submittedName>
</protein>
<organism evidence="2 3">
    <name type="scientific">Paenibacillus thiaminolyticus</name>
    <name type="common">Bacillus thiaminolyticus</name>
    <dbReference type="NCBI Taxonomy" id="49283"/>
    <lineage>
        <taxon>Bacteria</taxon>
        <taxon>Bacillati</taxon>
        <taxon>Bacillota</taxon>
        <taxon>Bacilli</taxon>
        <taxon>Bacillales</taxon>
        <taxon>Paenibacillaceae</taxon>
        <taxon>Paenibacillus</taxon>
    </lineage>
</organism>
<keyword evidence="4" id="KW-1185">Reference proteome</keyword>
<dbReference type="RefSeq" id="WP_127510947.1">
    <property type="nucleotide sequence ID" value="NZ_CABMNB010000028.1"/>
</dbReference>
<reference evidence="2 3" key="1">
    <citation type="submission" date="2019-07" db="EMBL/GenBank/DDBJ databases">
        <title>Paenibacillus thiaminolyticus NRRL B-4156.</title>
        <authorList>
            <person name="Hehnly C."/>
            <person name="Zhang L."/>
        </authorList>
    </citation>
    <scope>NUCLEOTIDE SEQUENCE [LARGE SCALE GENOMIC DNA]</scope>
    <source>
        <strain evidence="2 3">NRRL B-4156</strain>
    </source>
</reference>